<dbReference type="SUPFAM" id="SSF53756">
    <property type="entry name" value="UDP-Glycosyltransferase/glycogen phosphorylase"/>
    <property type="match status" value="1"/>
</dbReference>
<dbReference type="GO" id="GO:0080044">
    <property type="term" value="F:quercetin 7-O-glucosyltransferase activity"/>
    <property type="evidence" value="ECO:0007669"/>
    <property type="project" value="TreeGrafter"/>
</dbReference>
<dbReference type="AlphaFoldDB" id="A0A0D3H4P7"/>
<reference evidence="2" key="2">
    <citation type="submission" date="2015-03" db="UniProtKB">
        <authorList>
            <consortium name="EnsemblPlants"/>
        </authorList>
    </citation>
    <scope>IDENTIFICATION</scope>
</reference>
<organism evidence="2">
    <name type="scientific">Oryza barthii</name>
    <dbReference type="NCBI Taxonomy" id="65489"/>
    <lineage>
        <taxon>Eukaryota</taxon>
        <taxon>Viridiplantae</taxon>
        <taxon>Streptophyta</taxon>
        <taxon>Embryophyta</taxon>
        <taxon>Tracheophyta</taxon>
        <taxon>Spermatophyta</taxon>
        <taxon>Magnoliopsida</taxon>
        <taxon>Liliopsida</taxon>
        <taxon>Poales</taxon>
        <taxon>Poaceae</taxon>
        <taxon>BOP clade</taxon>
        <taxon>Oryzoideae</taxon>
        <taxon>Oryzeae</taxon>
        <taxon>Oryzinae</taxon>
        <taxon>Oryza</taxon>
    </lineage>
</organism>
<accession>A0A0D3H4P7</accession>
<keyword evidence="3" id="KW-1185">Reference proteome</keyword>
<dbReference type="eggNOG" id="KOG1192">
    <property type="taxonomic scope" value="Eukaryota"/>
</dbReference>
<dbReference type="Gramene" id="OBART09G03880.1">
    <property type="protein sequence ID" value="OBART09G03880.1"/>
    <property type="gene ID" value="OBART09G03880"/>
</dbReference>
<evidence type="ECO:0000256" key="1">
    <source>
        <dbReference type="ARBA" id="ARBA00009995"/>
    </source>
</evidence>
<comment type="similarity">
    <text evidence="1">Belongs to the UDP-glycosyltransferase family.</text>
</comment>
<protein>
    <submittedName>
        <fullName evidence="2">Uncharacterized protein</fullName>
    </submittedName>
</protein>
<name>A0A0D3H4P7_9ORYZ</name>
<sequence>MLDPEDTCMKWLDTKPLSFVAYFSFGSFASLGTAQTEELTRGLHAAGKPFLWVVRATEEAQLPRHLLDAAMASGDTLVVRWSPYATGCFVTGMTAFLQGEIEQCVRAVMDGKE</sequence>
<dbReference type="EnsemblPlants" id="OBART09G03880.1">
    <property type="protein sequence ID" value="OBART09G03880.1"/>
    <property type="gene ID" value="OBART09G03880"/>
</dbReference>
<dbReference type="GO" id="GO:0080043">
    <property type="term" value="F:quercetin 3-O-glucosyltransferase activity"/>
    <property type="evidence" value="ECO:0007669"/>
    <property type="project" value="TreeGrafter"/>
</dbReference>
<dbReference type="STRING" id="65489.A0A0D3H4P7"/>
<dbReference type="PANTHER" id="PTHR11926">
    <property type="entry name" value="GLUCOSYL/GLUCURONOSYL TRANSFERASES"/>
    <property type="match status" value="1"/>
</dbReference>
<dbReference type="HOGENOM" id="CLU_2190725_0_0_1"/>
<dbReference type="Gene3D" id="3.40.50.2000">
    <property type="entry name" value="Glycogen Phosphorylase B"/>
    <property type="match status" value="1"/>
</dbReference>
<dbReference type="PANTHER" id="PTHR11926:SF1500">
    <property type="entry name" value="INDOLE-3-ACETATE BETA-GLUCOSYLTRANSFERASE"/>
    <property type="match status" value="1"/>
</dbReference>
<dbReference type="PaxDb" id="65489-OBART09G03880.1"/>
<reference evidence="2" key="1">
    <citation type="journal article" date="2009" name="Rice">
        <title>De Novo Next Generation Sequencing of Plant Genomes.</title>
        <authorList>
            <person name="Rounsley S."/>
            <person name="Marri P.R."/>
            <person name="Yu Y."/>
            <person name="He R."/>
            <person name="Sisneros N."/>
            <person name="Goicoechea J.L."/>
            <person name="Lee S.J."/>
            <person name="Angelova A."/>
            <person name="Kudrna D."/>
            <person name="Luo M."/>
            <person name="Affourtit J."/>
            <person name="Desany B."/>
            <person name="Knight J."/>
            <person name="Niazi F."/>
            <person name="Egholm M."/>
            <person name="Wing R.A."/>
        </authorList>
    </citation>
    <scope>NUCLEOTIDE SEQUENCE [LARGE SCALE GENOMIC DNA]</scope>
    <source>
        <strain evidence="2">cv. IRGC 105608</strain>
    </source>
</reference>
<proteinExistence type="inferred from homology"/>
<dbReference type="Proteomes" id="UP000026960">
    <property type="component" value="Chromosome 9"/>
</dbReference>
<evidence type="ECO:0000313" key="2">
    <source>
        <dbReference type="EnsemblPlants" id="OBART09G03880.1"/>
    </source>
</evidence>
<evidence type="ECO:0000313" key="3">
    <source>
        <dbReference type="Proteomes" id="UP000026960"/>
    </source>
</evidence>